<gene>
    <name evidence="1" type="ORF">DPMN_029622</name>
</gene>
<dbReference type="AlphaFoldDB" id="A0A9D4LYH9"/>
<evidence type="ECO:0000313" key="2">
    <source>
        <dbReference type="Proteomes" id="UP000828390"/>
    </source>
</evidence>
<reference evidence="1" key="2">
    <citation type="submission" date="2020-11" db="EMBL/GenBank/DDBJ databases">
        <authorList>
            <person name="McCartney M.A."/>
            <person name="Auch B."/>
            <person name="Kono T."/>
            <person name="Mallez S."/>
            <person name="Becker A."/>
            <person name="Gohl D.M."/>
            <person name="Silverstein K.A.T."/>
            <person name="Koren S."/>
            <person name="Bechman K.B."/>
            <person name="Herman A."/>
            <person name="Abrahante J.E."/>
            <person name="Garbe J."/>
        </authorList>
    </citation>
    <scope>NUCLEOTIDE SEQUENCE</scope>
    <source>
        <strain evidence="1">Duluth1</strain>
        <tissue evidence="1">Whole animal</tissue>
    </source>
</reference>
<protein>
    <recommendedName>
        <fullName evidence="3">C-type lectin domain-containing protein</fullName>
    </recommendedName>
</protein>
<name>A0A9D4LYH9_DREPO</name>
<proteinExistence type="predicted"/>
<reference evidence="1" key="1">
    <citation type="journal article" date="2019" name="bioRxiv">
        <title>The Genome of the Zebra Mussel, Dreissena polymorpha: A Resource for Invasive Species Research.</title>
        <authorList>
            <person name="McCartney M.A."/>
            <person name="Auch B."/>
            <person name="Kono T."/>
            <person name="Mallez S."/>
            <person name="Zhang Y."/>
            <person name="Obille A."/>
            <person name="Becker A."/>
            <person name="Abrahante J.E."/>
            <person name="Garbe J."/>
            <person name="Badalamenti J.P."/>
            <person name="Herman A."/>
            <person name="Mangelson H."/>
            <person name="Liachko I."/>
            <person name="Sullivan S."/>
            <person name="Sone E.D."/>
            <person name="Koren S."/>
            <person name="Silverstein K.A.T."/>
            <person name="Beckman K.B."/>
            <person name="Gohl D.M."/>
        </authorList>
    </citation>
    <scope>NUCLEOTIDE SEQUENCE</scope>
    <source>
        <strain evidence="1">Duluth1</strain>
        <tissue evidence="1">Whole animal</tissue>
    </source>
</reference>
<dbReference type="InterPro" id="IPR016186">
    <property type="entry name" value="C-type_lectin-like/link_sf"/>
</dbReference>
<dbReference type="EMBL" id="JAIWYP010000002">
    <property type="protein sequence ID" value="KAH3866545.1"/>
    <property type="molecule type" value="Genomic_DNA"/>
</dbReference>
<dbReference type="Proteomes" id="UP000828390">
    <property type="component" value="Unassembled WGS sequence"/>
</dbReference>
<evidence type="ECO:0000313" key="1">
    <source>
        <dbReference type="EMBL" id="KAH3866545.1"/>
    </source>
</evidence>
<dbReference type="InterPro" id="IPR016187">
    <property type="entry name" value="CTDL_fold"/>
</dbReference>
<dbReference type="SUPFAM" id="SSF56436">
    <property type="entry name" value="C-type lectin-like"/>
    <property type="match status" value="1"/>
</dbReference>
<evidence type="ECO:0008006" key="3">
    <source>
        <dbReference type="Google" id="ProtNLM"/>
    </source>
</evidence>
<keyword evidence="2" id="KW-1185">Reference proteome</keyword>
<accession>A0A9D4LYH9</accession>
<sequence length="81" mass="8887">MAVLDHVSSCDQGWIHFHDSCYFLALDKLVTYREAEEFCEQVDADIVLPNDAAEDKFIVGQLALASGDGFEPVTPGVLPES</sequence>
<dbReference type="Gene3D" id="3.10.100.10">
    <property type="entry name" value="Mannose-Binding Protein A, subunit A"/>
    <property type="match status" value="1"/>
</dbReference>
<organism evidence="1 2">
    <name type="scientific">Dreissena polymorpha</name>
    <name type="common">Zebra mussel</name>
    <name type="synonym">Mytilus polymorpha</name>
    <dbReference type="NCBI Taxonomy" id="45954"/>
    <lineage>
        <taxon>Eukaryota</taxon>
        <taxon>Metazoa</taxon>
        <taxon>Spiralia</taxon>
        <taxon>Lophotrochozoa</taxon>
        <taxon>Mollusca</taxon>
        <taxon>Bivalvia</taxon>
        <taxon>Autobranchia</taxon>
        <taxon>Heteroconchia</taxon>
        <taxon>Euheterodonta</taxon>
        <taxon>Imparidentia</taxon>
        <taxon>Neoheterodontei</taxon>
        <taxon>Myida</taxon>
        <taxon>Dreissenoidea</taxon>
        <taxon>Dreissenidae</taxon>
        <taxon>Dreissena</taxon>
    </lineage>
</organism>
<comment type="caution">
    <text evidence="1">The sequence shown here is derived from an EMBL/GenBank/DDBJ whole genome shotgun (WGS) entry which is preliminary data.</text>
</comment>